<feature type="transmembrane region" description="Helical" evidence="15">
    <location>
        <begin position="348"/>
        <end position="369"/>
    </location>
</feature>
<feature type="transmembrane region" description="Helical" evidence="15">
    <location>
        <begin position="82"/>
        <end position="101"/>
    </location>
</feature>
<evidence type="ECO:0000256" key="14">
    <source>
        <dbReference type="ARBA" id="ARBA00049338"/>
    </source>
</evidence>
<dbReference type="Gene3D" id="2.70.150.10">
    <property type="entry name" value="Calcium-transporting ATPase, cytoplasmic transduction domain A"/>
    <property type="match status" value="1"/>
</dbReference>
<keyword evidence="5" id="KW-0597">Phosphoprotein</keyword>
<evidence type="ECO:0000313" key="19">
    <source>
        <dbReference type="Proteomes" id="UP000824102"/>
    </source>
</evidence>
<keyword evidence="11 15" id="KW-1133">Transmembrane helix</keyword>
<sequence length="685" mass="72617">MRRIIRIRNLDCAACAAELKEELEELEGIEEAAVDFINQRVTLSYGSPEAFSGAVKVIAGFEEVEIIDGSAPRKKESHLKEIVSIAVSAVFFVPGLALHLLGGVPEWLPLAFFLVSFAAAGWEVVFTVCKNFVKLFRSFRLSFLFDENFLMLIASVGAFALGEGMEGAVVMLLYEIGELLQSVAVGSSRGAIAKLMELKSDSAILVEGDTQREVAPEELKKGDIILLRKGDKVPADCTLLSGESAFDTKSITGESYLRECGAGAELLAGFLNAGNAVTARVERPSEESAVAKILEMVENASSQKAKPEKFITKFARIYTPVVVGLAVLLAVVPPLVTGFDFAPWIMRALNFLVISCPCALIISVPLTYFSGVGVLAKHGVLCKGAVCLDTLAKVQTAALDKTGTLTEGKFTLAGCSSERALSLIAAVERASSHPFAEAFRNEKTPFHAENVQEIAGMGLAADIEGKQVLVGSRRLMEEHSIALPALQSPHAVVFCAEDGAFVGYAELEDKLRPDAKEALVGLKGAGIQKIAVLSGDTEERARAALQGLPVDELHAGLLPEEKPLAARALKGEGALLYVGDGINDTPVMAESDVAVAMGGLGSDAAIEASDLVLASDSLKGLPKAMRTAKKTRNIVLENIIGSIAIKAALMVLSIVGVVPLWAAVFGDVGVMLLAVLNSLRMRGRI</sequence>
<comment type="subcellular location">
    <subcellularLocation>
        <location evidence="1">Cell membrane</location>
        <topology evidence="1">Multi-pass membrane protein</topology>
    </subcellularLocation>
</comment>
<comment type="caution">
    <text evidence="18">The sequence shown here is derived from an EMBL/GenBank/DDBJ whole genome shotgun (WGS) entry which is preliminary data.</text>
</comment>
<dbReference type="GO" id="GO:0046872">
    <property type="term" value="F:metal ion binding"/>
    <property type="evidence" value="ECO:0007669"/>
    <property type="project" value="UniProtKB-KW"/>
</dbReference>
<keyword evidence="7 15" id="KW-0479">Metal-binding</keyword>
<dbReference type="Gene3D" id="3.40.1110.10">
    <property type="entry name" value="Calcium-transporting ATPase, cytoplasmic domain N"/>
    <property type="match status" value="1"/>
</dbReference>
<proteinExistence type="inferred from homology"/>
<keyword evidence="4" id="KW-0104">Cadmium</keyword>
<dbReference type="PRINTS" id="PR00119">
    <property type="entry name" value="CATATPASE"/>
</dbReference>
<comment type="similarity">
    <text evidence="2 15">Belongs to the cation transport ATPase (P-type) (TC 3.A.3) family. Type IB subfamily.</text>
</comment>
<dbReference type="GO" id="GO:0016887">
    <property type="term" value="F:ATP hydrolysis activity"/>
    <property type="evidence" value="ECO:0007669"/>
    <property type="project" value="InterPro"/>
</dbReference>
<dbReference type="Pfam" id="PF00702">
    <property type="entry name" value="Hydrolase"/>
    <property type="match status" value="1"/>
</dbReference>
<keyword evidence="9 15" id="KW-0067">ATP-binding</keyword>
<evidence type="ECO:0000256" key="8">
    <source>
        <dbReference type="ARBA" id="ARBA00022741"/>
    </source>
</evidence>
<keyword evidence="16" id="KW-0175">Coiled coil</keyword>
<evidence type="ECO:0000256" key="11">
    <source>
        <dbReference type="ARBA" id="ARBA00022989"/>
    </source>
</evidence>
<feature type="domain" description="HMA" evidence="17">
    <location>
        <begin position="1"/>
        <end position="69"/>
    </location>
</feature>
<keyword evidence="10" id="KW-1278">Translocase</keyword>
<organism evidence="18 19">
    <name type="scientific">Candidatus Gallimonas intestinavium</name>
    <dbReference type="NCBI Taxonomy" id="2838603"/>
    <lineage>
        <taxon>Bacteria</taxon>
        <taxon>Bacillati</taxon>
        <taxon>Bacillota</taxon>
        <taxon>Clostridia</taxon>
        <taxon>Candidatus Gallimonas</taxon>
    </lineage>
</organism>
<keyword evidence="3 15" id="KW-1003">Cell membrane</keyword>
<evidence type="ECO:0000256" key="4">
    <source>
        <dbReference type="ARBA" id="ARBA00022539"/>
    </source>
</evidence>
<accession>A0A9D2K0N6</accession>
<evidence type="ECO:0000256" key="3">
    <source>
        <dbReference type="ARBA" id="ARBA00022475"/>
    </source>
</evidence>
<dbReference type="AlphaFoldDB" id="A0A9D2K0N6"/>
<feature type="transmembrane region" description="Helical" evidence="15">
    <location>
        <begin position="660"/>
        <end position="679"/>
    </location>
</feature>
<dbReference type="PROSITE" id="PS01047">
    <property type="entry name" value="HMA_1"/>
    <property type="match status" value="1"/>
</dbReference>
<dbReference type="PANTHER" id="PTHR48085:SF5">
    <property type="entry name" value="CADMIUM_ZINC-TRANSPORTING ATPASE HMA4-RELATED"/>
    <property type="match status" value="1"/>
</dbReference>
<keyword evidence="12 15" id="KW-0472">Membrane</keyword>
<dbReference type="PANTHER" id="PTHR48085">
    <property type="entry name" value="CADMIUM/ZINC-TRANSPORTING ATPASE HMA2-RELATED"/>
    <property type="match status" value="1"/>
</dbReference>
<dbReference type="SUPFAM" id="SSF81653">
    <property type="entry name" value="Calcium ATPase, transduction domain A"/>
    <property type="match status" value="1"/>
</dbReference>
<evidence type="ECO:0000256" key="15">
    <source>
        <dbReference type="RuleBase" id="RU362081"/>
    </source>
</evidence>
<dbReference type="GO" id="GO:0008551">
    <property type="term" value="F:P-type cadmium transporter activity"/>
    <property type="evidence" value="ECO:0007669"/>
    <property type="project" value="UniProtKB-EC"/>
</dbReference>
<evidence type="ECO:0000256" key="2">
    <source>
        <dbReference type="ARBA" id="ARBA00006024"/>
    </source>
</evidence>
<dbReference type="EMBL" id="DXBB01000132">
    <property type="protein sequence ID" value="HIZ73612.1"/>
    <property type="molecule type" value="Genomic_DNA"/>
</dbReference>
<feature type="transmembrane region" description="Helical" evidence="15">
    <location>
        <begin position="634"/>
        <end position="654"/>
    </location>
</feature>
<evidence type="ECO:0000256" key="1">
    <source>
        <dbReference type="ARBA" id="ARBA00004651"/>
    </source>
</evidence>
<dbReference type="InterPro" id="IPR036412">
    <property type="entry name" value="HAD-like_sf"/>
</dbReference>
<dbReference type="InterPro" id="IPR051014">
    <property type="entry name" value="Cation_Transport_ATPase_IB"/>
</dbReference>
<dbReference type="InterPro" id="IPR059000">
    <property type="entry name" value="ATPase_P-type_domA"/>
</dbReference>
<dbReference type="InterPro" id="IPR023298">
    <property type="entry name" value="ATPase_P-typ_TM_dom_sf"/>
</dbReference>
<dbReference type="PROSITE" id="PS00154">
    <property type="entry name" value="ATPASE_E1_E2"/>
    <property type="match status" value="1"/>
</dbReference>
<reference evidence="18" key="1">
    <citation type="journal article" date="2021" name="PeerJ">
        <title>Extensive microbial diversity within the chicken gut microbiome revealed by metagenomics and culture.</title>
        <authorList>
            <person name="Gilroy R."/>
            <person name="Ravi A."/>
            <person name="Getino M."/>
            <person name="Pursley I."/>
            <person name="Horton D.L."/>
            <person name="Alikhan N.F."/>
            <person name="Baker D."/>
            <person name="Gharbi K."/>
            <person name="Hall N."/>
            <person name="Watson M."/>
            <person name="Adriaenssens E.M."/>
            <person name="Foster-Nyarko E."/>
            <person name="Jarju S."/>
            <person name="Secka A."/>
            <person name="Antonio M."/>
            <person name="Oren A."/>
            <person name="Chaudhuri R.R."/>
            <person name="La Ragione R."/>
            <person name="Hildebrand F."/>
            <person name="Pallen M.J."/>
        </authorList>
    </citation>
    <scope>NUCLEOTIDE SEQUENCE</scope>
    <source>
        <strain evidence="18">ChiW7-2402</strain>
    </source>
</reference>
<feature type="transmembrane region" description="Helical" evidence="15">
    <location>
        <begin position="107"/>
        <end position="129"/>
    </location>
</feature>
<evidence type="ECO:0000259" key="17">
    <source>
        <dbReference type="PROSITE" id="PS50846"/>
    </source>
</evidence>
<dbReference type="InterPro" id="IPR001757">
    <property type="entry name" value="P_typ_ATPase"/>
</dbReference>
<dbReference type="Gene3D" id="3.40.50.1000">
    <property type="entry name" value="HAD superfamily/HAD-like"/>
    <property type="match status" value="1"/>
</dbReference>
<evidence type="ECO:0000256" key="13">
    <source>
        <dbReference type="ARBA" id="ARBA00039103"/>
    </source>
</evidence>
<dbReference type="Pfam" id="PF00122">
    <property type="entry name" value="E1-E2_ATPase"/>
    <property type="match status" value="1"/>
</dbReference>
<dbReference type="NCBIfam" id="TIGR01512">
    <property type="entry name" value="ATPase-IB2_Cd"/>
    <property type="match status" value="1"/>
</dbReference>
<feature type="coiled-coil region" evidence="16">
    <location>
        <begin position="12"/>
        <end position="39"/>
    </location>
</feature>
<name>A0A9D2K0N6_9FIRM</name>
<evidence type="ECO:0000256" key="10">
    <source>
        <dbReference type="ARBA" id="ARBA00022967"/>
    </source>
</evidence>
<dbReference type="Pfam" id="PF00403">
    <property type="entry name" value="HMA"/>
    <property type="match status" value="1"/>
</dbReference>
<dbReference type="InterPro" id="IPR008250">
    <property type="entry name" value="ATPase_P-typ_transduc_dom_A_sf"/>
</dbReference>
<evidence type="ECO:0000256" key="6">
    <source>
        <dbReference type="ARBA" id="ARBA00022692"/>
    </source>
</evidence>
<dbReference type="InterPro" id="IPR006121">
    <property type="entry name" value="HMA_dom"/>
</dbReference>
<dbReference type="SUPFAM" id="SSF55008">
    <property type="entry name" value="HMA, heavy metal-associated domain"/>
    <property type="match status" value="1"/>
</dbReference>
<evidence type="ECO:0000256" key="5">
    <source>
        <dbReference type="ARBA" id="ARBA00022553"/>
    </source>
</evidence>
<keyword evidence="8 15" id="KW-0547">Nucleotide-binding</keyword>
<protein>
    <recommendedName>
        <fullName evidence="13">Cd(2+)-exporting ATPase</fullName>
        <ecNumber evidence="13">7.2.2.21</ecNumber>
    </recommendedName>
</protein>
<dbReference type="InterPro" id="IPR023299">
    <property type="entry name" value="ATPase_P-typ_cyto_dom_N"/>
</dbReference>
<dbReference type="PROSITE" id="PS50846">
    <property type="entry name" value="HMA_2"/>
    <property type="match status" value="1"/>
</dbReference>
<dbReference type="InterPro" id="IPR017969">
    <property type="entry name" value="Heavy-metal-associated_CS"/>
</dbReference>
<keyword evidence="6 15" id="KW-0812">Transmembrane</keyword>
<dbReference type="GO" id="GO:0005524">
    <property type="term" value="F:ATP binding"/>
    <property type="evidence" value="ECO:0007669"/>
    <property type="project" value="UniProtKB-UniRule"/>
</dbReference>
<dbReference type="InterPro" id="IPR018303">
    <property type="entry name" value="ATPase_P-typ_P_site"/>
</dbReference>
<dbReference type="EC" id="7.2.2.21" evidence="13"/>
<comment type="catalytic activity">
    <reaction evidence="14">
        <text>Cd(2+)(in) + ATP + H2O = Cd(2+)(out) + ADP + phosphate + H(+)</text>
        <dbReference type="Rhea" id="RHEA:12132"/>
        <dbReference type="ChEBI" id="CHEBI:15377"/>
        <dbReference type="ChEBI" id="CHEBI:15378"/>
        <dbReference type="ChEBI" id="CHEBI:30616"/>
        <dbReference type="ChEBI" id="CHEBI:43474"/>
        <dbReference type="ChEBI" id="CHEBI:48775"/>
        <dbReference type="ChEBI" id="CHEBI:456216"/>
        <dbReference type="EC" id="7.2.2.21"/>
    </reaction>
</comment>
<gene>
    <name evidence="18" type="primary">cadA</name>
    <name evidence="18" type="ORF">H9964_08530</name>
</gene>
<dbReference type="InterPro" id="IPR023214">
    <property type="entry name" value="HAD_sf"/>
</dbReference>
<dbReference type="SUPFAM" id="SSF56784">
    <property type="entry name" value="HAD-like"/>
    <property type="match status" value="1"/>
</dbReference>
<evidence type="ECO:0000256" key="9">
    <source>
        <dbReference type="ARBA" id="ARBA00022840"/>
    </source>
</evidence>
<evidence type="ECO:0000256" key="7">
    <source>
        <dbReference type="ARBA" id="ARBA00022723"/>
    </source>
</evidence>
<dbReference type="NCBIfam" id="TIGR01525">
    <property type="entry name" value="ATPase-IB_hvy"/>
    <property type="match status" value="1"/>
</dbReference>
<evidence type="ECO:0000256" key="16">
    <source>
        <dbReference type="SAM" id="Coils"/>
    </source>
</evidence>
<dbReference type="Proteomes" id="UP000824102">
    <property type="component" value="Unassembled WGS sequence"/>
</dbReference>
<reference evidence="18" key="2">
    <citation type="submission" date="2021-04" db="EMBL/GenBank/DDBJ databases">
        <authorList>
            <person name="Gilroy R."/>
        </authorList>
    </citation>
    <scope>NUCLEOTIDE SEQUENCE</scope>
    <source>
        <strain evidence="18">ChiW7-2402</strain>
    </source>
</reference>
<dbReference type="InterPro" id="IPR036163">
    <property type="entry name" value="HMA_dom_sf"/>
</dbReference>
<feature type="transmembrane region" description="Helical" evidence="15">
    <location>
        <begin position="317"/>
        <end position="336"/>
    </location>
</feature>
<dbReference type="InterPro" id="IPR027256">
    <property type="entry name" value="P-typ_ATPase_IB"/>
</dbReference>
<dbReference type="NCBIfam" id="TIGR01494">
    <property type="entry name" value="ATPase_P-type"/>
    <property type="match status" value="1"/>
</dbReference>
<evidence type="ECO:0000256" key="12">
    <source>
        <dbReference type="ARBA" id="ARBA00023136"/>
    </source>
</evidence>
<dbReference type="SUPFAM" id="SSF81665">
    <property type="entry name" value="Calcium ATPase, transmembrane domain M"/>
    <property type="match status" value="1"/>
</dbReference>
<dbReference type="Gene3D" id="3.30.70.100">
    <property type="match status" value="1"/>
</dbReference>
<evidence type="ECO:0000313" key="18">
    <source>
        <dbReference type="EMBL" id="HIZ73612.1"/>
    </source>
</evidence>
<dbReference type="GO" id="GO:0005886">
    <property type="term" value="C:plasma membrane"/>
    <property type="evidence" value="ECO:0007669"/>
    <property type="project" value="UniProtKB-SubCell"/>
</dbReference>